<keyword evidence="3" id="KW-1185">Reference proteome</keyword>
<evidence type="ECO:0008006" key="4">
    <source>
        <dbReference type="Google" id="ProtNLM"/>
    </source>
</evidence>
<accession>F4WFR9</accession>
<reference evidence="2" key="1">
    <citation type="submission" date="2011-02" db="EMBL/GenBank/DDBJ databases">
        <title>The genome of the leaf-cutting ant Acromyrmex echinatior suggests key adaptations to social evolution and fungus farming.</title>
        <authorList>
            <person name="Nygaard S."/>
            <person name="Zhang G."/>
        </authorList>
    </citation>
    <scope>NUCLEOTIDE SEQUENCE</scope>
</reference>
<evidence type="ECO:0000256" key="1">
    <source>
        <dbReference type="SAM" id="SignalP"/>
    </source>
</evidence>
<name>F4WFR9_ACREC</name>
<evidence type="ECO:0000313" key="3">
    <source>
        <dbReference type="Proteomes" id="UP000007755"/>
    </source>
</evidence>
<feature type="chain" id="PRO_5003320395" description="Peptidase M41 FtsH extracellular domain-containing protein" evidence="1">
    <location>
        <begin position="26"/>
        <end position="93"/>
    </location>
</feature>
<keyword evidence="1" id="KW-0732">Signal</keyword>
<gene>
    <name evidence="2" type="ORF">G5I_04478</name>
</gene>
<feature type="signal peptide" evidence="1">
    <location>
        <begin position="1"/>
        <end position="25"/>
    </location>
</feature>
<dbReference type="Proteomes" id="UP000007755">
    <property type="component" value="Unassembled WGS sequence"/>
</dbReference>
<organism evidence="3">
    <name type="scientific">Acromyrmex echinatior</name>
    <name type="common">Panamanian leafcutter ant</name>
    <name type="synonym">Acromyrmex octospinosus echinatior</name>
    <dbReference type="NCBI Taxonomy" id="103372"/>
    <lineage>
        <taxon>Eukaryota</taxon>
        <taxon>Metazoa</taxon>
        <taxon>Ecdysozoa</taxon>
        <taxon>Arthropoda</taxon>
        <taxon>Hexapoda</taxon>
        <taxon>Insecta</taxon>
        <taxon>Pterygota</taxon>
        <taxon>Neoptera</taxon>
        <taxon>Endopterygota</taxon>
        <taxon>Hymenoptera</taxon>
        <taxon>Apocrita</taxon>
        <taxon>Aculeata</taxon>
        <taxon>Formicoidea</taxon>
        <taxon>Formicidae</taxon>
        <taxon>Myrmicinae</taxon>
        <taxon>Acromyrmex</taxon>
    </lineage>
</organism>
<protein>
    <recommendedName>
        <fullName evidence="4">Peptidase M41 FtsH extracellular domain-containing protein</fullName>
    </recommendedName>
</protein>
<dbReference type="InParanoid" id="F4WFR9"/>
<dbReference type="EMBL" id="GL888122">
    <property type="protein sequence ID" value="EGI66962.1"/>
    <property type="molecule type" value="Genomic_DNA"/>
</dbReference>
<sequence length="93" mass="10601">MKDIKVLLFVFGVILFLEIIIPTESASQDEKYSYADFLKNITDLGTKEIDNLMMVQKEAKMSFVLIVQGVSHKYAIPTMTPAITFRVQDHANF</sequence>
<dbReference type="AlphaFoldDB" id="F4WFR9"/>
<evidence type="ECO:0000313" key="2">
    <source>
        <dbReference type="EMBL" id="EGI66962.1"/>
    </source>
</evidence>
<proteinExistence type="predicted"/>